<dbReference type="EMBL" id="CP000653">
    <property type="protein sequence ID" value="ABP60215.1"/>
    <property type="molecule type" value="Genomic_DNA"/>
</dbReference>
<reference evidence="2" key="1">
    <citation type="journal article" date="2010" name="PLoS Genet.">
        <title>Genome sequence of the plant growth promoting endophytic bacterium Enterobacter sp. 638.</title>
        <authorList>
            <person name="Taghavi S."/>
            <person name="van der Lelie D."/>
            <person name="Hoffman A."/>
            <person name="Zhang Y.B."/>
            <person name="Walla M.D."/>
            <person name="Vangronsveld J."/>
            <person name="Newman L."/>
            <person name="Monchy S."/>
        </authorList>
    </citation>
    <scope>NUCLEOTIDE SEQUENCE [LARGE SCALE GENOMIC DNA]</scope>
    <source>
        <strain evidence="2">638</strain>
    </source>
</reference>
<evidence type="ECO:0000313" key="1">
    <source>
        <dbReference type="EMBL" id="ABP60215.1"/>
    </source>
</evidence>
<keyword evidence="2" id="KW-1185">Reference proteome</keyword>
<accession>A0A9J9GFN4</accession>
<dbReference type="Proteomes" id="UP000000230">
    <property type="component" value="Chromosome"/>
</dbReference>
<dbReference type="OrthoDB" id="6542963at2"/>
<proteinExistence type="predicted"/>
<evidence type="ECO:0000313" key="2">
    <source>
        <dbReference type="Proteomes" id="UP000000230"/>
    </source>
</evidence>
<protein>
    <submittedName>
        <fullName evidence="1">Uncharacterized protein</fullName>
    </submittedName>
</protein>
<name>A0A9J9GFN4_ENT38</name>
<dbReference type="KEGG" id="ent:Ent638_1536"/>
<organism evidence="1 2">
    <name type="scientific">Enterobacter sp. (strain 638)</name>
    <dbReference type="NCBI Taxonomy" id="399742"/>
    <lineage>
        <taxon>Bacteria</taxon>
        <taxon>Pseudomonadati</taxon>
        <taxon>Pseudomonadota</taxon>
        <taxon>Gammaproteobacteria</taxon>
        <taxon>Enterobacterales</taxon>
        <taxon>Enterobacteriaceae</taxon>
        <taxon>Enterobacter</taxon>
    </lineage>
</organism>
<dbReference type="AlphaFoldDB" id="A0A9J9GFN4"/>
<dbReference type="RefSeq" id="WP_012016932.1">
    <property type="nucleotide sequence ID" value="NC_009436.1"/>
</dbReference>
<gene>
    <name evidence="1" type="ordered locus">Ent638_1536</name>
</gene>
<sequence>MDKYAERLTGFMHAVGCMNDAANRVSDYYVVKLEESDSMLTSLAIYHLTITDKFPAAYWHPQLKACDEKMFMEKVASWFFEHQDTQRLPSSLKQNLLAHFQDGLTEMTGIAHYFTLITSPPVWYGSLYDEFVIESPYGRFLVHFSCHD</sequence>